<evidence type="ECO:0000313" key="3">
    <source>
        <dbReference type="EMBL" id="MBM7508068.1"/>
    </source>
</evidence>
<dbReference type="InterPro" id="IPR032875">
    <property type="entry name" value="Succ_CoA_lig_flav_dom"/>
</dbReference>
<dbReference type="Gene3D" id="3.40.50.261">
    <property type="entry name" value="Succinyl-CoA synthetase domains"/>
    <property type="match status" value="2"/>
</dbReference>
<evidence type="ECO:0000256" key="1">
    <source>
        <dbReference type="PROSITE-ProRule" id="PRU00409"/>
    </source>
</evidence>
<dbReference type="SUPFAM" id="SSF52210">
    <property type="entry name" value="Succinyl-CoA synthetase domains"/>
    <property type="match status" value="2"/>
</dbReference>
<feature type="domain" description="ATP-grasp" evidence="2">
    <location>
        <begin position="503"/>
        <end position="712"/>
    </location>
</feature>
<name>A0ABS2MA59_9ACTN</name>
<reference evidence="3 4" key="1">
    <citation type="submission" date="2021-01" db="EMBL/GenBank/DDBJ databases">
        <title>Sequencing the genomes of 1000 actinobacteria strains.</title>
        <authorList>
            <person name="Klenk H.-P."/>
        </authorList>
    </citation>
    <scope>NUCLEOTIDE SEQUENCE [LARGE SCALE GENOMIC DNA]</scope>
    <source>
        <strain evidence="3 4">DSM 18239</strain>
    </source>
</reference>
<dbReference type="EMBL" id="JAFBBZ010000001">
    <property type="protein sequence ID" value="MBM7508068.1"/>
    <property type="molecule type" value="Genomic_DNA"/>
</dbReference>
<sequence length="713" mass="74533">MVNDRNHEDSSVVEALDALFHPRAVAVVGASGRRGNPFSRPLEYLASFGYEGSVFPINPQYHELAGVTCYPDLGSVPEPVDLALMMVPAKAAVDLLPEVAAAGARAAVVFASGFGETGEDGELLQRELVETGRAHGVRLIGPNCQGVLSTTAKMYGTFTAALENGPISAGCLAYVGQSGAVGGSILSLANERGIGIASWVSTGNQADLNSVDVARYLIDESDTSALAMYIESATDELAFLDLARRAAELDKPLIVLRSAVSAAGARAAASHTGAIIGDSAAFDATVAEYGVIEARDIDELIDVAHAATALPSLRGRRLGIVTTSGGAGSLAADRADEVGLVVGEFTDPAQASLAELVPSFGAVENPVDVTAQIFRTGVSDDFIEVCHRVESLDEVDGVLIALTLVTGDFATRTAEALAVLAASSKKPVAIAWGASREQTEDARRHLREQGIPVYDSVGDACRALAALRRTPPRPAGVAVPEVPTDMRALIDGLDEFVTEAVGRKLLTWAGIPVPRARLVGDRAEAEKSADEFDGPVVLKIQSASVLHKSDLGGVVLGVAREAIADAAEELLERFADVQPEGVLIQQMAPEGLEFIVGVTTTAGGIALVTAGLGGTATEIFRDTATTFAPIDSQRARDLICGTRASALLTGFRGDEPYGLDALAELVSRVSRLAVAVGPRLRELEINPVRVTHDAEHPVLALDFLMRLTTKETN</sequence>
<evidence type="ECO:0000259" key="2">
    <source>
        <dbReference type="PROSITE" id="PS50975"/>
    </source>
</evidence>
<accession>A0ABS2MA59</accession>
<dbReference type="Pfam" id="PF13549">
    <property type="entry name" value="ATP-grasp_5"/>
    <property type="match status" value="1"/>
</dbReference>
<dbReference type="PANTHER" id="PTHR42793">
    <property type="entry name" value="COA BINDING DOMAIN CONTAINING PROTEIN"/>
    <property type="match status" value="1"/>
</dbReference>
<keyword evidence="1" id="KW-0547">Nucleotide-binding</keyword>
<dbReference type="InterPro" id="IPR016102">
    <property type="entry name" value="Succinyl-CoA_synth-like"/>
</dbReference>
<dbReference type="InterPro" id="IPR011761">
    <property type="entry name" value="ATP-grasp"/>
</dbReference>
<dbReference type="SMART" id="SM00881">
    <property type="entry name" value="CoA_binding"/>
    <property type="match status" value="1"/>
</dbReference>
<keyword evidence="1" id="KW-0067">ATP-binding</keyword>
<dbReference type="SUPFAM" id="SSF56059">
    <property type="entry name" value="Glutathione synthetase ATP-binding domain-like"/>
    <property type="match status" value="1"/>
</dbReference>
<dbReference type="InterPro" id="IPR013815">
    <property type="entry name" value="ATP_grasp_subdomain_1"/>
</dbReference>
<dbReference type="InterPro" id="IPR036291">
    <property type="entry name" value="NAD(P)-bd_dom_sf"/>
</dbReference>
<dbReference type="PANTHER" id="PTHR42793:SF1">
    <property type="entry name" value="PEPTIDYL-LYSINE N-ACETYLTRANSFERASE PATZ"/>
    <property type="match status" value="1"/>
</dbReference>
<comment type="caution">
    <text evidence="3">The sequence shown here is derived from an EMBL/GenBank/DDBJ whole genome shotgun (WGS) entry which is preliminary data.</text>
</comment>
<keyword evidence="4" id="KW-1185">Reference proteome</keyword>
<organism evidence="3 4">
    <name type="scientific">Nocardioides salarius</name>
    <dbReference type="NCBI Taxonomy" id="374513"/>
    <lineage>
        <taxon>Bacteria</taxon>
        <taxon>Bacillati</taxon>
        <taxon>Actinomycetota</taxon>
        <taxon>Actinomycetes</taxon>
        <taxon>Propionibacteriales</taxon>
        <taxon>Nocardioidaceae</taxon>
        <taxon>Nocardioides</taxon>
    </lineage>
</organism>
<dbReference type="Pfam" id="PF13380">
    <property type="entry name" value="CoA_binding_2"/>
    <property type="match status" value="1"/>
</dbReference>
<dbReference type="Proteomes" id="UP000732378">
    <property type="component" value="Unassembled WGS sequence"/>
</dbReference>
<dbReference type="Gene3D" id="3.30.1490.20">
    <property type="entry name" value="ATP-grasp fold, A domain"/>
    <property type="match status" value="1"/>
</dbReference>
<dbReference type="PROSITE" id="PS50975">
    <property type="entry name" value="ATP_GRASP"/>
    <property type="match status" value="1"/>
</dbReference>
<dbReference type="InterPro" id="IPR003781">
    <property type="entry name" value="CoA-bd"/>
</dbReference>
<dbReference type="SUPFAM" id="SSF51735">
    <property type="entry name" value="NAD(P)-binding Rossmann-fold domains"/>
    <property type="match status" value="1"/>
</dbReference>
<dbReference type="Gene3D" id="3.30.470.20">
    <property type="entry name" value="ATP-grasp fold, B domain"/>
    <property type="match status" value="1"/>
</dbReference>
<proteinExistence type="predicted"/>
<dbReference type="RefSeq" id="WP_193669843.1">
    <property type="nucleotide sequence ID" value="NZ_JACDTV010000010.1"/>
</dbReference>
<evidence type="ECO:0000313" key="4">
    <source>
        <dbReference type="Proteomes" id="UP000732378"/>
    </source>
</evidence>
<protein>
    <submittedName>
        <fullName evidence="3">Acyl-CoA synthetase (NDP forming)</fullName>
    </submittedName>
</protein>
<gene>
    <name evidence="3" type="ORF">JOE61_001882</name>
</gene>
<dbReference type="Gene3D" id="3.40.50.720">
    <property type="entry name" value="NAD(P)-binding Rossmann-like Domain"/>
    <property type="match status" value="1"/>
</dbReference>
<dbReference type="Pfam" id="PF13607">
    <property type="entry name" value="Succ_CoA_lig"/>
    <property type="match status" value="1"/>
</dbReference>